<dbReference type="EMBL" id="VKAC01000016">
    <property type="protein sequence ID" value="TXR52231.1"/>
    <property type="molecule type" value="Genomic_DNA"/>
</dbReference>
<organism evidence="3 4">
    <name type="scientific">Quadrisphaera setariae</name>
    <dbReference type="NCBI Taxonomy" id="2593304"/>
    <lineage>
        <taxon>Bacteria</taxon>
        <taxon>Bacillati</taxon>
        <taxon>Actinomycetota</taxon>
        <taxon>Actinomycetes</taxon>
        <taxon>Kineosporiales</taxon>
        <taxon>Kineosporiaceae</taxon>
        <taxon>Quadrisphaera</taxon>
    </lineage>
</organism>
<evidence type="ECO:0000256" key="1">
    <source>
        <dbReference type="SAM" id="MobiDB-lite"/>
    </source>
</evidence>
<protein>
    <submittedName>
        <fullName evidence="3">Serine hydrolase</fullName>
    </submittedName>
</protein>
<name>A0A5C8Z4X8_9ACTN</name>
<reference evidence="3 4" key="1">
    <citation type="submission" date="2019-07" db="EMBL/GenBank/DDBJ databases">
        <title>Quadrisphaera sp. strain DD2A genome sequencing and assembly.</title>
        <authorList>
            <person name="Kim I."/>
        </authorList>
    </citation>
    <scope>NUCLEOTIDE SEQUENCE [LARGE SCALE GENOMIC DNA]</scope>
    <source>
        <strain evidence="3 4">DD2A</strain>
    </source>
</reference>
<dbReference type="GO" id="GO:0016787">
    <property type="term" value="F:hydrolase activity"/>
    <property type="evidence" value="ECO:0007669"/>
    <property type="project" value="UniProtKB-KW"/>
</dbReference>
<comment type="caution">
    <text evidence="3">The sequence shown here is derived from an EMBL/GenBank/DDBJ whole genome shotgun (WGS) entry which is preliminary data.</text>
</comment>
<keyword evidence="4" id="KW-1185">Reference proteome</keyword>
<feature type="domain" description="Beta-lactamase-related" evidence="2">
    <location>
        <begin position="43"/>
        <end position="310"/>
    </location>
</feature>
<dbReference type="RefSeq" id="WP_147928250.1">
    <property type="nucleotide sequence ID" value="NZ_VKAC01000016.1"/>
</dbReference>
<dbReference type="InterPro" id="IPR050789">
    <property type="entry name" value="Diverse_Enzym_Activities"/>
</dbReference>
<dbReference type="InterPro" id="IPR001466">
    <property type="entry name" value="Beta-lactam-related"/>
</dbReference>
<keyword evidence="3" id="KW-0378">Hydrolase</keyword>
<dbReference type="OrthoDB" id="9773047at2"/>
<evidence type="ECO:0000259" key="2">
    <source>
        <dbReference type="Pfam" id="PF00144"/>
    </source>
</evidence>
<dbReference type="InterPro" id="IPR012338">
    <property type="entry name" value="Beta-lactam/transpept-like"/>
</dbReference>
<sequence>MTTSTQTTGALPSASPSSQGVDARGVLALLDALEAHPHVDPHSLVLVRHGHVVARGWWAPYAPDQPHLLYSLSKSFTSTALGMAVADGLLSLDDRLVEVLPDLADAATGERARSLTLRHLVGMGSGHLAETWDRAQAADPDEPLRGFLGIEPEREPGTVFAYNQPCTYAVGAAVQHARGQTLLDHLRPRLFEPLGVTGTEGFGWQQHPAGRDLGFTGLHATTDAVAALGVLLLQRGRWGTEQLLPAEWVDEASRAHLPTPHEPEVDWRQGYGFQLWRQRHGFRGDGAFGQFMLVLPEQDAVVAITSDTPDMQAVLDAVWTHLLPGLDDDDDERTGSAHDGALRRADEELARRLAALALPPAGGAAEPTDELAWDGLLLTPSTVLRPGDAALRDVRVERRDGGWWLVVQESAAPEDGRAVATGQQVGAGWRFEVPVVAGEWRSLDAPVPDDLGRTGGGAVPLAVSGGWVRTDDAADGAESLQVEVRFLQTPHRLVISGEPASASLRARWVTPPLRAGSLAELRSPALARPSTP</sequence>
<evidence type="ECO:0000313" key="4">
    <source>
        <dbReference type="Proteomes" id="UP000321234"/>
    </source>
</evidence>
<feature type="region of interest" description="Disordered" evidence="1">
    <location>
        <begin position="1"/>
        <end position="20"/>
    </location>
</feature>
<dbReference type="Proteomes" id="UP000321234">
    <property type="component" value="Unassembled WGS sequence"/>
</dbReference>
<proteinExistence type="predicted"/>
<evidence type="ECO:0000313" key="3">
    <source>
        <dbReference type="EMBL" id="TXR52231.1"/>
    </source>
</evidence>
<dbReference type="AlphaFoldDB" id="A0A5C8Z4X8"/>
<dbReference type="Gene3D" id="3.40.710.10">
    <property type="entry name" value="DD-peptidase/beta-lactamase superfamily"/>
    <property type="match status" value="1"/>
</dbReference>
<dbReference type="PANTHER" id="PTHR43283:SF7">
    <property type="entry name" value="BETA-LACTAMASE-RELATED DOMAIN-CONTAINING PROTEIN"/>
    <property type="match status" value="1"/>
</dbReference>
<accession>A0A5C8Z4X8</accession>
<dbReference type="SUPFAM" id="SSF56601">
    <property type="entry name" value="beta-lactamase/transpeptidase-like"/>
    <property type="match status" value="1"/>
</dbReference>
<dbReference type="Pfam" id="PF00144">
    <property type="entry name" value="Beta-lactamase"/>
    <property type="match status" value="1"/>
</dbReference>
<dbReference type="PANTHER" id="PTHR43283">
    <property type="entry name" value="BETA-LACTAMASE-RELATED"/>
    <property type="match status" value="1"/>
</dbReference>
<gene>
    <name evidence="3" type="ORF">FMM08_20715</name>
</gene>